<dbReference type="EMBL" id="REGA01000034">
    <property type="protein sequence ID" value="RQG89577.1"/>
    <property type="molecule type" value="Genomic_DNA"/>
</dbReference>
<dbReference type="AlphaFoldDB" id="A0A3N6LNL3"/>
<protein>
    <submittedName>
        <fullName evidence="1">Uncharacterized protein</fullName>
    </submittedName>
</protein>
<dbReference type="Proteomes" id="UP000282323">
    <property type="component" value="Unassembled WGS sequence"/>
</dbReference>
<evidence type="ECO:0000313" key="2">
    <source>
        <dbReference type="Proteomes" id="UP000282323"/>
    </source>
</evidence>
<evidence type="ECO:0000313" key="1">
    <source>
        <dbReference type="EMBL" id="RQG89577.1"/>
    </source>
</evidence>
<gene>
    <name evidence="1" type="ORF">EA473_21765</name>
</gene>
<comment type="caution">
    <text evidence="1">The sequence shown here is derived from an EMBL/GenBank/DDBJ whole genome shotgun (WGS) entry which is preliminary data.</text>
</comment>
<dbReference type="RefSeq" id="WP_124197640.1">
    <property type="nucleotide sequence ID" value="NZ_REGA01000034.1"/>
</dbReference>
<name>A0A3N6LNL3_NATCH</name>
<accession>A0A3N6LNL3</accession>
<sequence>MTRDDRVEDGSGIDPLGILTSAADSKISRRRACHIFGMIGSVSLAGCGDAEPAADSTATPETVTSRNEVEMDPNIATLIESHVTRLEDESHSLTVSVDRGEPGNAVSKTVRYLRESGPESRRKLIDRSTADDGIEAVSHYMGSDYQAVEIDLEDGTQAVAELDPPTDLLELTGAELFDELLLGATVGDPTEREAETRNEPLTAYEIDTHRRLDLHRGEVIVDGDGVIQSFEMEWDNPDGLLHSISVTVNEIGTTEVDGPAVG</sequence>
<reference evidence="1 2" key="1">
    <citation type="submission" date="2018-10" db="EMBL/GenBank/DDBJ databases">
        <title>Natrarchaeobius chitinivorans gen. nov., sp. nov., and Natrarchaeobius haloalkaliphilus sp. nov., alkaliphilic, chitin-utilizing haloarchaea from hypersaline alkaline lakes.</title>
        <authorList>
            <person name="Sorokin D.Y."/>
            <person name="Elcheninov A.G."/>
            <person name="Kostrikina N.A."/>
            <person name="Bale N.J."/>
            <person name="Sinninghe Damste J.S."/>
            <person name="Khijniak T.V."/>
            <person name="Kublanov I.V."/>
            <person name="Toshchakov S.V."/>
        </authorList>
    </citation>
    <scope>NUCLEOTIDE SEQUENCE [LARGE SCALE GENOMIC DNA]</scope>
    <source>
        <strain evidence="1 2">AArcht4T</strain>
    </source>
</reference>
<proteinExistence type="predicted"/>
<organism evidence="1 2">
    <name type="scientific">Natrarchaeobius chitinivorans</name>
    <dbReference type="NCBI Taxonomy" id="1679083"/>
    <lineage>
        <taxon>Archaea</taxon>
        <taxon>Methanobacteriati</taxon>
        <taxon>Methanobacteriota</taxon>
        <taxon>Stenosarchaea group</taxon>
        <taxon>Halobacteria</taxon>
        <taxon>Halobacteriales</taxon>
        <taxon>Natrialbaceae</taxon>
        <taxon>Natrarchaeobius</taxon>
    </lineage>
</organism>
<keyword evidence="2" id="KW-1185">Reference proteome</keyword>